<dbReference type="GeneID" id="9036978"/>
<dbReference type="InterPro" id="IPR008195">
    <property type="entry name" value="Ribosomal_eL34"/>
</dbReference>
<gene>
    <name evidence="4" type="ORF">Pmar_PMAR018876</name>
    <name evidence="5" type="ORF">Pmar_PMAR020785</name>
    <name evidence="6" type="ORF">Pmar_PMAR025720</name>
</gene>
<evidence type="ECO:0000313" key="6">
    <source>
        <dbReference type="EMBL" id="EER18988.1"/>
    </source>
</evidence>
<dbReference type="InterPro" id="IPR038562">
    <property type="entry name" value="Ribosomal_eL34_C_sf"/>
</dbReference>
<dbReference type="PRINTS" id="PR01250">
    <property type="entry name" value="RIBOSOMALL34"/>
</dbReference>
<evidence type="ECO:0000313" key="5">
    <source>
        <dbReference type="EMBL" id="EER13194.1"/>
    </source>
</evidence>
<dbReference type="OMA" id="RCHKCVR"/>
<dbReference type="InterPro" id="IPR018065">
    <property type="entry name" value="Ribosomal_eL34_CS"/>
</dbReference>
<dbReference type="RefSeq" id="XP_002787192.1">
    <property type="nucleotide sequence ID" value="XM_002787146.1"/>
</dbReference>
<dbReference type="GeneID" id="9049555"/>
<dbReference type="FunCoup" id="C5K956">
    <property type="interactions" value="890"/>
</dbReference>
<name>C5K956_PERM5</name>
<dbReference type="Gene3D" id="6.20.370.70">
    <property type="match status" value="1"/>
</dbReference>
<evidence type="ECO:0000256" key="2">
    <source>
        <dbReference type="ARBA" id="ARBA00022980"/>
    </source>
</evidence>
<comment type="similarity">
    <text evidence="1">Belongs to the eukaryotic ribosomal protein eL34 family.</text>
</comment>
<reference evidence="6 7" key="1">
    <citation type="submission" date="2008-07" db="EMBL/GenBank/DDBJ databases">
        <authorList>
            <person name="El-Sayed N."/>
            <person name="Caler E."/>
            <person name="Inman J."/>
            <person name="Amedeo P."/>
            <person name="Hass B."/>
            <person name="Wortman J."/>
        </authorList>
    </citation>
    <scope>NUCLEOTIDE SEQUENCE [LARGE SCALE GENOMIC DNA]</scope>
    <source>
        <strain evidence="6">ATCC 50983</strain>
        <strain evidence="7">ATCC 50983 / TXsc</strain>
    </source>
</reference>
<proteinExistence type="inferred from homology"/>
<dbReference type="PROSITE" id="PS01145">
    <property type="entry name" value="RIBOSOMAL_L34E"/>
    <property type="match status" value="1"/>
</dbReference>
<evidence type="ECO:0000256" key="3">
    <source>
        <dbReference type="ARBA" id="ARBA00023274"/>
    </source>
</evidence>
<dbReference type="Gene3D" id="6.20.340.10">
    <property type="match status" value="1"/>
</dbReference>
<dbReference type="Pfam" id="PF01199">
    <property type="entry name" value="Ribosomal_L34e"/>
    <property type="match status" value="1"/>
</dbReference>
<dbReference type="GO" id="GO:0003735">
    <property type="term" value="F:structural constituent of ribosome"/>
    <property type="evidence" value="ECO:0007669"/>
    <property type="project" value="InterPro"/>
</dbReference>
<dbReference type="EMBL" id="GG686987">
    <property type="protein sequence ID" value="EEQ97685.1"/>
    <property type="molecule type" value="Genomic_DNA"/>
</dbReference>
<dbReference type="GO" id="GO:0006412">
    <property type="term" value="P:translation"/>
    <property type="evidence" value="ECO:0007669"/>
    <property type="project" value="InterPro"/>
</dbReference>
<keyword evidence="2 6" id="KW-0689">Ribosomal protein</keyword>
<keyword evidence="3" id="KW-0687">Ribonucleoprotein</keyword>
<accession>C5K956</accession>
<dbReference type="RefSeq" id="XP_002781399.1">
    <property type="nucleotide sequence ID" value="XM_002781353.1"/>
</dbReference>
<sequence length="125" mass="14164">MVQRLTYRRKVNFNTKSNKQKLVKTPGGNLVYHKITKTATGPRCGDCKGKINGVKCLRPFKYSQLKQRERHVSRAYGGSICGKCVRQRIIRAFLLEEQKLVTAALAEKARKAAQKSDKKAKVSKK</sequence>
<dbReference type="OrthoDB" id="277449at2759"/>
<keyword evidence="7" id="KW-1185">Reference proteome</keyword>
<evidence type="ECO:0000256" key="1">
    <source>
        <dbReference type="ARBA" id="ARBA00009875"/>
    </source>
</evidence>
<protein>
    <submittedName>
        <fullName evidence="6">60S ribosomal protein L34, putative</fullName>
    </submittedName>
</protein>
<dbReference type="PANTHER" id="PTHR10759">
    <property type="entry name" value="60S RIBOSOMAL PROTEIN L34"/>
    <property type="match status" value="1"/>
</dbReference>
<organism evidence="7">
    <name type="scientific">Perkinsus marinus (strain ATCC 50983 / TXsc)</name>
    <dbReference type="NCBI Taxonomy" id="423536"/>
    <lineage>
        <taxon>Eukaryota</taxon>
        <taxon>Sar</taxon>
        <taxon>Alveolata</taxon>
        <taxon>Perkinsozoa</taxon>
        <taxon>Perkinsea</taxon>
        <taxon>Perkinsida</taxon>
        <taxon>Perkinsidae</taxon>
        <taxon>Perkinsus</taxon>
    </lineage>
</organism>
<dbReference type="Proteomes" id="UP000007800">
    <property type="component" value="Unassembled WGS sequence"/>
</dbReference>
<dbReference type="AlphaFoldDB" id="C5K956"/>
<evidence type="ECO:0000313" key="7">
    <source>
        <dbReference type="Proteomes" id="UP000007800"/>
    </source>
</evidence>
<dbReference type="GO" id="GO:1990904">
    <property type="term" value="C:ribonucleoprotein complex"/>
    <property type="evidence" value="ECO:0007669"/>
    <property type="project" value="UniProtKB-KW"/>
</dbReference>
<evidence type="ECO:0000313" key="4">
    <source>
        <dbReference type="EMBL" id="EEQ97685.1"/>
    </source>
</evidence>
<dbReference type="EMBL" id="GG675521">
    <property type="protein sequence ID" value="EER13194.1"/>
    <property type="molecule type" value="Genomic_DNA"/>
</dbReference>
<dbReference type="GO" id="GO:0005840">
    <property type="term" value="C:ribosome"/>
    <property type="evidence" value="ECO:0007669"/>
    <property type="project" value="UniProtKB-KW"/>
</dbReference>
<dbReference type="EMBL" id="GG671395">
    <property type="protein sequence ID" value="EER18988.1"/>
    <property type="molecule type" value="Genomic_DNA"/>
</dbReference>
<dbReference type="GeneID" id="9056969"/>
<dbReference type="RefSeq" id="XP_002764968.1">
    <property type="nucleotide sequence ID" value="XM_002764922.1"/>
</dbReference>